<proteinExistence type="predicted"/>
<comment type="caution">
    <text evidence="1">The sequence shown here is derived from an EMBL/GenBank/DDBJ whole genome shotgun (WGS) entry which is preliminary data.</text>
</comment>
<evidence type="ECO:0000313" key="2">
    <source>
        <dbReference type="Proteomes" id="UP000475037"/>
    </source>
</evidence>
<dbReference type="EMBL" id="VOAJ01004984">
    <property type="protein sequence ID" value="KAF0876726.1"/>
    <property type="molecule type" value="Genomic_DNA"/>
</dbReference>
<feature type="non-terminal residue" evidence="1">
    <location>
        <position position="122"/>
    </location>
</feature>
<dbReference type="AlphaFoldDB" id="A0A6G1ALW6"/>
<accession>A0A6G1ALW6</accession>
<feature type="non-terminal residue" evidence="1">
    <location>
        <position position="1"/>
    </location>
</feature>
<protein>
    <submittedName>
        <fullName evidence="1">LORF2 protein</fullName>
    </submittedName>
</protein>
<organism evidence="1 2">
    <name type="scientific">Crocuta crocuta</name>
    <name type="common">Spotted hyena</name>
    <dbReference type="NCBI Taxonomy" id="9678"/>
    <lineage>
        <taxon>Eukaryota</taxon>
        <taxon>Metazoa</taxon>
        <taxon>Chordata</taxon>
        <taxon>Craniata</taxon>
        <taxon>Vertebrata</taxon>
        <taxon>Euteleostomi</taxon>
        <taxon>Mammalia</taxon>
        <taxon>Eutheria</taxon>
        <taxon>Laurasiatheria</taxon>
        <taxon>Carnivora</taxon>
        <taxon>Feliformia</taxon>
        <taxon>Hyaenidae</taxon>
        <taxon>Crocuta</taxon>
    </lineage>
</organism>
<name>A0A6G1ALW6_CROCR</name>
<gene>
    <name evidence="1" type="ORF">FOF47_R04139</name>
</gene>
<evidence type="ECO:0000313" key="1">
    <source>
        <dbReference type="EMBL" id="KAF0876726.1"/>
    </source>
</evidence>
<reference evidence="1 2" key="1">
    <citation type="submission" date="2019-11" db="EMBL/GenBank/DDBJ databases">
        <authorList>
            <person name="Yang C."/>
            <person name="Li F."/>
        </authorList>
    </citation>
    <scope>NUCLEOTIDE SEQUENCE [LARGE SCALE GENOMIC DNA]</scope>
    <source>
        <strain evidence="1">KB4526</strain>
        <tissue evidence="1">Muscle</tissue>
    </source>
</reference>
<keyword evidence="2" id="KW-1185">Reference proteome</keyword>
<sequence>HYLTLFPQINSKWIKNLNVRCEVVKFPEENIRVTKLIDISLGNEVLDSTSKAKATKAKVNKWDYIKLKNLCLAKETVNKMKKQPMKWQKILANYISDNELISKIYKKLIQLNNRIINILILK</sequence>
<dbReference type="Proteomes" id="UP000475037">
    <property type="component" value="Unassembled WGS sequence"/>
</dbReference>